<evidence type="ECO:0000313" key="4">
    <source>
        <dbReference type="EMBL" id="SBV31861.1"/>
    </source>
</evidence>
<dbReference type="Pfam" id="PF05901">
    <property type="entry name" value="Excalibur"/>
    <property type="match status" value="1"/>
</dbReference>
<dbReference type="SUPFAM" id="SSF50199">
    <property type="entry name" value="Staphylococcal nuclease"/>
    <property type="match status" value="1"/>
</dbReference>
<name>A0A1Y5PPF6_9SPHN</name>
<proteinExistence type="predicted"/>
<reference evidence="4" key="1">
    <citation type="submission" date="2016-03" db="EMBL/GenBank/DDBJ databases">
        <authorList>
            <person name="Ploux O."/>
        </authorList>
    </citation>
    <scope>NUCLEOTIDE SEQUENCE</scope>
    <source>
        <strain evidence="4">UC10</strain>
    </source>
</reference>
<feature type="domain" description="TNase-like" evidence="3">
    <location>
        <begin position="28"/>
        <end position="143"/>
    </location>
</feature>
<feature type="region of interest" description="Disordered" evidence="1">
    <location>
        <begin position="154"/>
        <end position="176"/>
    </location>
</feature>
<dbReference type="PANTHER" id="PTHR12302:SF26">
    <property type="entry name" value="BLR1266 PROTEIN"/>
    <property type="match status" value="1"/>
</dbReference>
<feature type="region of interest" description="Disordered" evidence="1">
    <location>
        <begin position="196"/>
        <end position="222"/>
    </location>
</feature>
<evidence type="ECO:0000256" key="1">
    <source>
        <dbReference type="SAM" id="MobiDB-lite"/>
    </source>
</evidence>
<dbReference type="Pfam" id="PF00565">
    <property type="entry name" value="SNase"/>
    <property type="match status" value="1"/>
</dbReference>
<feature type="chain" id="PRO_5012170107" evidence="2">
    <location>
        <begin position="21"/>
        <end position="222"/>
    </location>
</feature>
<dbReference type="RefSeq" id="WP_295323820.1">
    <property type="nucleotide sequence ID" value="NZ_LT598653.1"/>
</dbReference>
<dbReference type="AlphaFoldDB" id="A0A1Y5PPF6"/>
<dbReference type="SMART" id="SM00894">
    <property type="entry name" value="Excalibur"/>
    <property type="match status" value="1"/>
</dbReference>
<protein>
    <submittedName>
        <fullName evidence="4">Excalibur</fullName>
    </submittedName>
</protein>
<sequence>MRHIILAALMLGATPTTALAQEISGPARATDGDTLNMTGIVIRLHGIDAPELNQSCSLEGTGWACGRDAAARLATLVAGQSVRCEQRDTDDYGRIVATCRIGQIDLSAAMVDAGLAVALPHFSASYVANEARARERRVGIWGGTFQLPADYRAAHPSRPRRTPALPSARPLPSGPRPSAVYFGNCREARAAGAAPLYRGQPGYRPEMDGDGDGIACEPYRGR</sequence>
<evidence type="ECO:0000259" key="3">
    <source>
        <dbReference type="PROSITE" id="PS50830"/>
    </source>
</evidence>
<feature type="signal peptide" evidence="2">
    <location>
        <begin position="1"/>
        <end position="20"/>
    </location>
</feature>
<dbReference type="Gene3D" id="2.40.50.90">
    <property type="match status" value="1"/>
</dbReference>
<dbReference type="InterPro" id="IPR008613">
    <property type="entry name" value="Excalibur_Ca-bd_domain"/>
</dbReference>
<evidence type="ECO:0000256" key="2">
    <source>
        <dbReference type="SAM" id="SignalP"/>
    </source>
</evidence>
<dbReference type="InterPro" id="IPR016071">
    <property type="entry name" value="Staphylococal_nuclease_OB-fold"/>
</dbReference>
<organism evidence="4">
    <name type="scientific">uncultured Sphingopyxis sp</name>
    <dbReference type="NCBI Taxonomy" id="310581"/>
    <lineage>
        <taxon>Bacteria</taxon>
        <taxon>Pseudomonadati</taxon>
        <taxon>Pseudomonadota</taxon>
        <taxon>Alphaproteobacteria</taxon>
        <taxon>Sphingomonadales</taxon>
        <taxon>Sphingomonadaceae</taxon>
        <taxon>Sphingopyxis</taxon>
        <taxon>environmental samples</taxon>
    </lineage>
</organism>
<dbReference type="KEGG" id="sphu:SPPYR_0741"/>
<dbReference type="InterPro" id="IPR035437">
    <property type="entry name" value="SNase_OB-fold_sf"/>
</dbReference>
<keyword evidence="2" id="KW-0732">Signal</keyword>
<dbReference type="EMBL" id="LT598653">
    <property type="protein sequence ID" value="SBV31861.1"/>
    <property type="molecule type" value="Genomic_DNA"/>
</dbReference>
<dbReference type="PANTHER" id="PTHR12302">
    <property type="entry name" value="EBNA2 BINDING PROTEIN P100"/>
    <property type="match status" value="1"/>
</dbReference>
<dbReference type="SMART" id="SM00318">
    <property type="entry name" value="SNc"/>
    <property type="match status" value="1"/>
</dbReference>
<dbReference type="PROSITE" id="PS50830">
    <property type="entry name" value="TNASE_3"/>
    <property type="match status" value="1"/>
</dbReference>
<accession>A0A1Y5PPF6</accession>
<gene>
    <name evidence="4" type="ORF">SPPYR_0741</name>
</gene>